<dbReference type="RefSeq" id="WP_112883428.1">
    <property type="nucleotide sequence ID" value="NZ_QLUW01000003.1"/>
</dbReference>
<evidence type="ECO:0000313" key="4">
    <source>
        <dbReference type="EMBL" id="RAP75164.1"/>
    </source>
</evidence>
<dbReference type="OrthoDB" id="273314at2"/>
<evidence type="ECO:0000313" key="5">
    <source>
        <dbReference type="Proteomes" id="UP000249260"/>
    </source>
</evidence>
<keyword evidence="2" id="KW-0732">Signal</keyword>
<gene>
    <name evidence="4" type="ORF">DL346_17430</name>
</gene>
<dbReference type="PROSITE" id="PS50022">
    <property type="entry name" value="FA58C_3"/>
    <property type="match status" value="1"/>
</dbReference>
<accession>A0A328U561</accession>
<proteinExistence type="predicted"/>
<dbReference type="Proteomes" id="UP000249260">
    <property type="component" value="Unassembled WGS sequence"/>
</dbReference>
<name>A0A328U561_9BACL</name>
<feature type="signal peptide" evidence="2">
    <location>
        <begin position="1"/>
        <end position="29"/>
    </location>
</feature>
<evidence type="ECO:0000256" key="2">
    <source>
        <dbReference type="SAM" id="SignalP"/>
    </source>
</evidence>
<dbReference type="InterPro" id="IPR000421">
    <property type="entry name" value="FA58C"/>
</dbReference>
<keyword evidence="1" id="KW-0472">Membrane</keyword>
<feature type="domain" description="F5/8 type C" evidence="3">
    <location>
        <begin position="21"/>
        <end position="166"/>
    </location>
</feature>
<sequence>MNKMKTFKPLIGLMIVVMMMTMMASVAFAADGIKYKVAAFSSQNKDYPASNLEGDGSNFWHTEWEEPMPKPPHWVVLDLQGEFTVSELKYLPRQDNDNPNGHITEYNVYVSMDNKTFDKVASGTWDKSSNKVEESASFDPVKAKYVKLESVKDDFLAAQKITIIGTKAAADSVANDSGAEADTAASNPKTGDMGTLPYIVLALAAATAFVATKKIRFGNK</sequence>
<protein>
    <recommendedName>
        <fullName evidence="3">F5/8 type C domain-containing protein</fullName>
    </recommendedName>
</protein>
<dbReference type="EMBL" id="QLUW01000003">
    <property type="protein sequence ID" value="RAP75164.1"/>
    <property type="molecule type" value="Genomic_DNA"/>
</dbReference>
<evidence type="ECO:0000256" key="1">
    <source>
        <dbReference type="SAM" id="Phobius"/>
    </source>
</evidence>
<organism evidence="4 5">
    <name type="scientific">Paenibacillus montanisoli</name>
    <dbReference type="NCBI Taxonomy" id="2081970"/>
    <lineage>
        <taxon>Bacteria</taxon>
        <taxon>Bacillati</taxon>
        <taxon>Bacillota</taxon>
        <taxon>Bacilli</taxon>
        <taxon>Bacillales</taxon>
        <taxon>Paenibacillaceae</taxon>
        <taxon>Paenibacillus</taxon>
    </lineage>
</organism>
<dbReference type="SUPFAM" id="SSF49785">
    <property type="entry name" value="Galactose-binding domain-like"/>
    <property type="match status" value="1"/>
</dbReference>
<reference evidence="4 5" key="1">
    <citation type="submission" date="2018-06" db="EMBL/GenBank/DDBJ databases">
        <title>Paenibacillus montanisoli sp. nov., isolated from mountain area soil.</title>
        <authorList>
            <person name="Wu M."/>
        </authorList>
    </citation>
    <scope>NUCLEOTIDE SEQUENCE [LARGE SCALE GENOMIC DNA]</scope>
    <source>
        <strain evidence="4 5">RA17</strain>
    </source>
</reference>
<keyword evidence="1" id="KW-0812">Transmembrane</keyword>
<keyword evidence="1" id="KW-1133">Transmembrane helix</keyword>
<evidence type="ECO:0000259" key="3">
    <source>
        <dbReference type="PROSITE" id="PS50022"/>
    </source>
</evidence>
<feature type="chain" id="PRO_5016457498" description="F5/8 type C domain-containing protein" evidence="2">
    <location>
        <begin position="30"/>
        <end position="220"/>
    </location>
</feature>
<dbReference type="Gene3D" id="2.60.120.260">
    <property type="entry name" value="Galactose-binding domain-like"/>
    <property type="match status" value="1"/>
</dbReference>
<comment type="caution">
    <text evidence="4">The sequence shown here is derived from an EMBL/GenBank/DDBJ whole genome shotgun (WGS) entry which is preliminary data.</text>
</comment>
<dbReference type="InterPro" id="IPR008979">
    <property type="entry name" value="Galactose-bd-like_sf"/>
</dbReference>
<keyword evidence="5" id="KW-1185">Reference proteome</keyword>
<dbReference type="AlphaFoldDB" id="A0A328U561"/>
<feature type="transmembrane region" description="Helical" evidence="1">
    <location>
        <begin position="195"/>
        <end position="212"/>
    </location>
</feature>
<dbReference type="Pfam" id="PF00754">
    <property type="entry name" value="F5_F8_type_C"/>
    <property type="match status" value="1"/>
</dbReference>